<dbReference type="RefSeq" id="WP_267621036.1">
    <property type="nucleotide sequence ID" value="NZ_JAODIW010000005.1"/>
</dbReference>
<keyword evidence="2" id="KW-1185">Reference proteome</keyword>
<dbReference type="SUPFAM" id="SSF54427">
    <property type="entry name" value="NTF2-like"/>
    <property type="match status" value="1"/>
</dbReference>
<evidence type="ECO:0000313" key="2">
    <source>
        <dbReference type="Proteomes" id="UP001595921"/>
    </source>
</evidence>
<dbReference type="InterPro" id="IPR032710">
    <property type="entry name" value="NTF2-like_dom_sf"/>
</dbReference>
<dbReference type="Gene3D" id="3.10.450.50">
    <property type="match status" value="1"/>
</dbReference>
<protein>
    <recommendedName>
        <fullName evidence="3">SnoaL-like domain-containing protein</fullName>
    </recommendedName>
</protein>
<evidence type="ECO:0008006" key="3">
    <source>
        <dbReference type="Google" id="ProtNLM"/>
    </source>
</evidence>
<proteinExistence type="predicted"/>
<comment type="caution">
    <text evidence="1">The sequence shown here is derived from an EMBL/GenBank/DDBJ whole genome shotgun (WGS) entry which is preliminary data.</text>
</comment>
<name>A0ABD5PIV8_9EURY</name>
<gene>
    <name evidence="1" type="ORF">ACFO0N_22115</name>
</gene>
<dbReference type="AlphaFoldDB" id="A0ABD5PIV8"/>
<sequence>MDIRSVELNFNRHDADGMGSLYTKGGQLLPPSADVVSDRDGIAAFWQKVFDMSE</sequence>
<evidence type="ECO:0000313" key="1">
    <source>
        <dbReference type="EMBL" id="MFC4360644.1"/>
    </source>
</evidence>
<reference evidence="1 2" key="1">
    <citation type="journal article" date="2019" name="Int. J. Syst. Evol. Microbiol.">
        <title>The Global Catalogue of Microorganisms (GCM) 10K type strain sequencing project: providing services to taxonomists for standard genome sequencing and annotation.</title>
        <authorList>
            <consortium name="The Broad Institute Genomics Platform"/>
            <consortium name="The Broad Institute Genome Sequencing Center for Infectious Disease"/>
            <person name="Wu L."/>
            <person name="Ma J."/>
        </authorList>
    </citation>
    <scope>NUCLEOTIDE SEQUENCE [LARGE SCALE GENOMIC DNA]</scope>
    <source>
        <strain evidence="1 2">CGMCC 1.12553</strain>
    </source>
</reference>
<dbReference type="EMBL" id="JBHSDS010000017">
    <property type="protein sequence ID" value="MFC4360644.1"/>
    <property type="molecule type" value="Genomic_DNA"/>
</dbReference>
<dbReference type="Proteomes" id="UP001595921">
    <property type="component" value="Unassembled WGS sequence"/>
</dbReference>
<organism evidence="1 2">
    <name type="scientific">Halobium salinum</name>
    <dbReference type="NCBI Taxonomy" id="1364940"/>
    <lineage>
        <taxon>Archaea</taxon>
        <taxon>Methanobacteriati</taxon>
        <taxon>Methanobacteriota</taxon>
        <taxon>Stenosarchaea group</taxon>
        <taxon>Halobacteria</taxon>
        <taxon>Halobacteriales</taxon>
        <taxon>Haloferacaceae</taxon>
        <taxon>Halobium</taxon>
    </lineage>
</organism>
<accession>A0ABD5PIV8</accession>